<evidence type="ECO:0000313" key="2">
    <source>
        <dbReference type="EMBL" id="SBS63471.1"/>
    </source>
</evidence>
<reference evidence="3" key="1">
    <citation type="submission" date="2016-06" db="EMBL/GenBank/DDBJ databases">
        <authorList>
            <person name="Rodrigo-Torres Lidia"/>
            <person name="Arahal R.David."/>
        </authorList>
    </citation>
    <scope>NUCLEOTIDE SEQUENCE [LARGE SCALE GENOMIC DNA]</scope>
    <source>
        <strain evidence="3">CECT 7223</strain>
    </source>
</reference>
<proteinExistence type="predicted"/>
<keyword evidence="1" id="KW-0732">Signal</keyword>
<dbReference type="RefSeq" id="WP_065678886.1">
    <property type="nucleotide sequence ID" value="NZ_AP025461.1"/>
</dbReference>
<feature type="chain" id="PRO_5008675755" evidence="1">
    <location>
        <begin position="22"/>
        <end position="185"/>
    </location>
</feature>
<dbReference type="EMBL" id="FLQP01000020">
    <property type="protein sequence ID" value="SBS63471.1"/>
    <property type="molecule type" value="Genomic_DNA"/>
</dbReference>
<accession>A0A1C3IPZ7</accession>
<dbReference type="AlphaFoldDB" id="A0A1C3IPZ7"/>
<dbReference type="GeneID" id="94235891"/>
<dbReference type="Proteomes" id="UP000092876">
    <property type="component" value="Unassembled WGS sequence"/>
</dbReference>
<organism evidence="2 3">
    <name type="scientific">Vibrio atlanticus</name>
    <dbReference type="NCBI Taxonomy" id="693153"/>
    <lineage>
        <taxon>Bacteria</taxon>
        <taxon>Pseudomonadati</taxon>
        <taxon>Pseudomonadota</taxon>
        <taxon>Gammaproteobacteria</taxon>
        <taxon>Vibrionales</taxon>
        <taxon>Vibrionaceae</taxon>
        <taxon>Vibrio</taxon>
    </lineage>
</organism>
<evidence type="ECO:0000256" key="1">
    <source>
        <dbReference type="SAM" id="SignalP"/>
    </source>
</evidence>
<protein>
    <submittedName>
        <fullName evidence="2">Uncharacterized protein</fullName>
    </submittedName>
</protein>
<sequence>MNKSLLMLLTMTALLATRVTAAPNKHEVMNQIKVQVSSWIDIQVTPQNSIIQKMVFNCNFYLTTPSIKSPDGNESSSGSYRFYSHNGVVGAMTEPFTTQPLPELTMCLKEDFIVTNQDQAQLLFEAIETVYTNHSMFDDRFPKEIVKTSTGWNFINGEIFGENKGYAIESTPEGKVTKIIRSLNL</sequence>
<evidence type="ECO:0000313" key="3">
    <source>
        <dbReference type="Proteomes" id="UP000092876"/>
    </source>
</evidence>
<gene>
    <name evidence="2" type="ORF">VAT7223_01691</name>
</gene>
<name>A0A1C3IPZ7_9VIBR</name>
<feature type="signal peptide" evidence="1">
    <location>
        <begin position="1"/>
        <end position="21"/>
    </location>
</feature>